<dbReference type="GO" id="GO:0003746">
    <property type="term" value="F:translation elongation factor activity"/>
    <property type="evidence" value="ECO:0007669"/>
    <property type="project" value="UniProtKB-KW"/>
</dbReference>
<dbReference type="Gene3D" id="3.40.50.300">
    <property type="entry name" value="P-loop containing nucleotide triphosphate hydrolases"/>
    <property type="match status" value="1"/>
</dbReference>
<dbReference type="InterPro" id="IPR027417">
    <property type="entry name" value="P-loop_NTPase"/>
</dbReference>
<comment type="caution">
    <text evidence="5">The sequence shown here is derived from an EMBL/GenBank/DDBJ whole genome shotgun (WGS) entry which is preliminary data.</text>
</comment>
<name>A0A8J4SUH7_9TREM</name>
<sequence>MTDMLRVSCFKFSIRRNSSAVNLTIVDIHRMALHRQQTVTGSRARVTVGALIIVDRASAVCVQTETALRRVTADRMKLVLFINKMDMAFITLSCEIKELHLKFQRVTENVNVIMPQVGEFYAPVGNITVAPTDGPVGFEYG</sequence>
<keyword evidence="6" id="KW-1185">Reference proteome</keyword>
<proteinExistence type="predicted"/>
<reference evidence="5" key="1">
    <citation type="submission" date="2019-05" db="EMBL/GenBank/DDBJ databases">
        <title>Annotation for the trematode Paragonimus heterotremus.</title>
        <authorList>
            <person name="Choi Y.-J."/>
        </authorList>
    </citation>
    <scope>NUCLEOTIDE SEQUENCE</scope>
    <source>
        <strain evidence="5">LC</strain>
    </source>
</reference>
<evidence type="ECO:0000259" key="4">
    <source>
        <dbReference type="Pfam" id="PF00009"/>
    </source>
</evidence>
<dbReference type="GO" id="GO:0043022">
    <property type="term" value="F:ribosome binding"/>
    <property type="evidence" value="ECO:0007669"/>
    <property type="project" value="TreeGrafter"/>
</dbReference>
<dbReference type="SUPFAM" id="SSF52540">
    <property type="entry name" value="P-loop containing nucleoside triphosphate hydrolases"/>
    <property type="match status" value="1"/>
</dbReference>
<protein>
    <recommendedName>
        <fullName evidence="4">Tr-type G domain-containing protein</fullName>
    </recommendedName>
</protein>
<keyword evidence="2" id="KW-0251">Elongation factor</keyword>
<keyword evidence="1" id="KW-0963">Cytoplasm</keyword>
<organism evidence="5 6">
    <name type="scientific">Paragonimus heterotremus</name>
    <dbReference type="NCBI Taxonomy" id="100268"/>
    <lineage>
        <taxon>Eukaryota</taxon>
        <taxon>Metazoa</taxon>
        <taxon>Spiralia</taxon>
        <taxon>Lophotrochozoa</taxon>
        <taxon>Platyhelminthes</taxon>
        <taxon>Trematoda</taxon>
        <taxon>Digenea</taxon>
        <taxon>Plagiorchiida</taxon>
        <taxon>Troglotremata</taxon>
        <taxon>Troglotrematidae</taxon>
        <taxon>Paragonimus</taxon>
    </lineage>
</organism>
<dbReference type="OrthoDB" id="364892at2759"/>
<accession>A0A8J4SUH7</accession>
<gene>
    <name evidence="5" type="ORF">PHET_08640</name>
</gene>
<dbReference type="Pfam" id="PF00009">
    <property type="entry name" value="GTP_EFTU"/>
    <property type="match status" value="1"/>
</dbReference>
<dbReference type="PANTHER" id="PTHR42908">
    <property type="entry name" value="TRANSLATION ELONGATION FACTOR-RELATED"/>
    <property type="match status" value="1"/>
</dbReference>
<evidence type="ECO:0000313" key="6">
    <source>
        <dbReference type="Proteomes" id="UP000748531"/>
    </source>
</evidence>
<dbReference type="InterPro" id="IPR000795">
    <property type="entry name" value="T_Tr_GTP-bd_dom"/>
</dbReference>
<keyword evidence="3" id="KW-0648">Protein biosynthesis</keyword>
<dbReference type="Proteomes" id="UP000748531">
    <property type="component" value="Unassembled WGS sequence"/>
</dbReference>
<evidence type="ECO:0000256" key="1">
    <source>
        <dbReference type="ARBA" id="ARBA00022490"/>
    </source>
</evidence>
<evidence type="ECO:0000313" key="5">
    <source>
        <dbReference type="EMBL" id="KAF5398306.1"/>
    </source>
</evidence>
<dbReference type="GO" id="GO:1990904">
    <property type="term" value="C:ribonucleoprotein complex"/>
    <property type="evidence" value="ECO:0007669"/>
    <property type="project" value="TreeGrafter"/>
</dbReference>
<dbReference type="GO" id="GO:0003924">
    <property type="term" value="F:GTPase activity"/>
    <property type="evidence" value="ECO:0007669"/>
    <property type="project" value="InterPro"/>
</dbReference>
<feature type="domain" description="Tr-type G" evidence="4">
    <location>
        <begin position="38"/>
        <end position="103"/>
    </location>
</feature>
<dbReference type="EMBL" id="LUCH01005146">
    <property type="protein sequence ID" value="KAF5398306.1"/>
    <property type="molecule type" value="Genomic_DNA"/>
</dbReference>
<dbReference type="GO" id="GO:0005525">
    <property type="term" value="F:GTP binding"/>
    <property type="evidence" value="ECO:0007669"/>
    <property type="project" value="InterPro"/>
</dbReference>
<dbReference type="AlphaFoldDB" id="A0A8J4SUH7"/>
<dbReference type="PANTHER" id="PTHR42908:SF10">
    <property type="entry name" value="EUKARYOTIC TRANSLATION ELONGATION FACTOR 2"/>
    <property type="match status" value="1"/>
</dbReference>
<evidence type="ECO:0000256" key="3">
    <source>
        <dbReference type="ARBA" id="ARBA00022917"/>
    </source>
</evidence>
<dbReference type="GO" id="GO:0005829">
    <property type="term" value="C:cytosol"/>
    <property type="evidence" value="ECO:0007669"/>
    <property type="project" value="TreeGrafter"/>
</dbReference>
<evidence type="ECO:0000256" key="2">
    <source>
        <dbReference type="ARBA" id="ARBA00022768"/>
    </source>
</evidence>